<reference evidence="6" key="1">
    <citation type="submission" date="2023-07" db="EMBL/GenBank/DDBJ databases">
        <title>A draft genome of Kazachstania heterogenica Y-27499.</title>
        <authorList>
            <person name="Donic C."/>
            <person name="Kralova J.S."/>
            <person name="Fidel L."/>
            <person name="Ben-Dor S."/>
            <person name="Jung S."/>
        </authorList>
    </citation>
    <scope>NUCLEOTIDE SEQUENCE [LARGE SCALE GENOMIC DNA]</scope>
    <source>
        <strain evidence="6">Y27499</strain>
    </source>
</reference>
<dbReference type="Gene3D" id="3.40.640.10">
    <property type="entry name" value="Type I PLP-dependent aspartate aminotransferase-like (Major domain)"/>
    <property type="match status" value="1"/>
</dbReference>
<dbReference type="SUPFAM" id="SSF53383">
    <property type="entry name" value="PLP-dependent transferases"/>
    <property type="match status" value="1"/>
</dbReference>
<organism evidence="5 6">
    <name type="scientific">Arxiozyma heterogenica</name>
    <dbReference type="NCBI Taxonomy" id="278026"/>
    <lineage>
        <taxon>Eukaryota</taxon>
        <taxon>Fungi</taxon>
        <taxon>Dikarya</taxon>
        <taxon>Ascomycota</taxon>
        <taxon>Saccharomycotina</taxon>
        <taxon>Saccharomycetes</taxon>
        <taxon>Saccharomycetales</taxon>
        <taxon>Saccharomycetaceae</taxon>
        <taxon>Arxiozyma</taxon>
    </lineage>
</organism>
<dbReference type="PROSITE" id="PS00868">
    <property type="entry name" value="CYS_MET_METAB_PP"/>
    <property type="match status" value="1"/>
</dbReference>
<dbReference type="GO" id="GO:0016846">
    <property type="term" value="F:carbon-sulfur lyase activity"/>
    <property type="evidence" value="ECO:0007669"/>
    <property type="project" value="TreeGrafter"/>
</dbReference>
<dbReference type="FunFam" id="3.40.640.10:FF:000072">
    <property type="entry name" value="Putative cystathionine beta-lyase"/>
    <property type="match status" value="1"/>
</dbReference>
<evidence type="ECO:0000256" key="3">
    <source>
        <dbReference type="PIRSR" id="PIRSR001434-2"/>
    </source>
</evidence>
<feature type="modified residue" description="N6-(pyridoxal phosphate)lysine" evidence="3">
    <location>
        <position position="198"/>
    </location>
</feature>
<evidence type="ECO:0008006" key="7">
    <source>
        <dbReference type="Google" id="ProtNLM"/>
    </source>
</evidence>
<dbReference type="PIRSF" id="PIRSF001434">
    <property type="entry name" value="CGS"/>
    <property type="match status" value="1"/>
</dbReference>
<evidence type="ECO:0000313" key="5">
    <source>
        <dbReference type="EMBL" id="KAK5780906.1"/>
    </source>
</evidence>
<comment type="caution">
    <text evidence="5">The sequence shown here is derived from an EMBL/GenBank/DDBJ whole genome shotgun (WGS) entry which is preliminary data.</text>
</comment>
<keyword evidence="6" id="KW-1185">Reference proteome</keyword>
<sequence length="376" mass="42261">MTYLATSLIHADDKDNRVSDVAPPINVATTFRYDNSNLEICDESECIEEMDRNPVYSRCGHPNATRVESVLSKVLDGYAVVYNTGVSSFYAAMVHFNPKRLFIGESYHGVRAIADIMTRNYGLEQHKLEDIEKFAQPGDLIHIESPVNPYGVSVNIQEYADKAHAKGATLIVDATFAPPPLQDTWKFGADIIVYSATKYFGGHSDLLAGVLVTKDHTVYNKLKVDRMYLGTIIGNLESFLLLRSLRTYEMRISKQSENATKIVNFLKDNMEKYKNVLKHVYHSSLQKENFVKEQATGGHTPVFSITLQNVEQAKHFPSKLKLFQHATSLGGVESLVEWRALSDPEIDQTLLRFSIGCENADDLIEDLKQGFEKTLA</sequence>
<name>A0AAN7W4C5_9SACH</name>
<evidence type="ECO:0000313" key="6">
    <source>
        <dbReference type="Proteomes" id="UP001306508"/>
    </source>
</evidence>
<dbReference type="Proteomes" id="UP001306508">
    <property type="component" value="Unassembled WGS sequence"/>
</dbReference>
<dbReference type="InterPro" id="IPR015424">
    <property type="entry name" value="PyrdxlP-dep_Trfase"/>
</dbReference>
<dbReference type="PANTHER" id="PTHR11808">
    <property type="entry name" value="TRANS-SULFURATION ENZYME FAMILY MEMBER"/>
    <property type="match status" value="1"/>
</dbReference>
<dbReference type="FunFam" id="3.90.1150.10:FF:000066">
    <property type="entry name" value="Putative cystathionine beta-lyase"/>
    <property type="match status" value="1"/>
</dbReference>
<dbReference type="GO" id="GO:0019346">
    <property type="term" value="P:transsulfuration"/>
    <property type="evidence" value="ECO:0007669"/>
    <property type="project" value="InterPro"/>
</dbReference>
<dbReference type="PANTHER" id="PTHR11808:SF35">
    <property type="entry name" value="CYSTATHIONINE GAMMA-SYNTHASE (AFU_ORTHOLOGUE AFUA_7G01590)"/>
    <property type="match status" value="1"/>
</dbReference>
<comment type="similarity">
    <text evidence="4">Belongs to the trans-sulfuration enzymes family.</text>
</comment>
<gene>
    <name evidence="5" type="ORF">RI543_002033</name>
</gene>
<accession>A0AAN7W4C5</accession>
<dbReference type="AlphaFoldDB" id="A0AAN7W4C5"/>
<evidence type="ECO:0000256" key="1">
    <source>
        <dbReference type="ARBA" id="ARBA00001933"/>
    </source>
</evidence>
<comment type="cofactor">
    <cofactor evidence="1 4">
        <name>pyridoxal 5'-phosphate</name>
        <dbReference type="ChEBI" id="CHEBI:597326"/>
    </cofactor>
</comment>
<dbReference type="InterPro" id="IPR015421">
    <property type="entry name" value="PyrdxlP-dep_Trfase_major"/>
</dbReference>
<dbReference type="InterPro" id="IPR054542">
    <property type="entry name" value="Cys_met_metab_PP"/>
</dbReference>
<dbReference type="Pfam" id="PF01053">
    <property type="entry name" value="Cys_Met_Meta_PP"/>
    <property type="match status" value="1"/>
</dbReference>
<dbReference type="GO" id="GO:0005737">
    <property type="term" value="C:cytoplasm"/>
    <property type="evidence" value="ECO:0007669"/>
    <property type="project" value="TreeGrafter"/>
</dbReference>
<dbReference type="InterPro" id="IPR000277">
    <property type="entry name" value="Cys/Met-Metab_PyrdxlP-dep_enz"/>
</dbReference>
<dbReference type="Gene3D" id="3.90.1150.10">
    <property type="entry name" value="Aspartate Aminotransferase, domain 1"/>
    <property type="match status" value="1"/>
</dbReference>
<dbReference type="GO" id="GO:0030170">
    <property type="term" value="F:pyridoxal phosphate binding"/>
    <property type="evidence" value="ECO:0007669"/>
    <property type="project" value="InterPro"/>
</dbReference>
<dbReference type="EMBL" id="JAWIZZ010000040">
    <property type="protein sequence ID" value="KAK5780906.1"/>
    <property type="molecule type" value="Genomic_DNA"/>
</dbReference>
<protein>
    <recommendedName>
        <fullName evidence="7">Cystathionine gamma-synthase</fullName>
    </recommendedName>
</protein>
<proteinExistence type="inferred from homology"/>
<evidence type="ECO:0000256" key="4">
    <source>
        <dbReference type="RuleBase" id="RU362118"/>
    </source>
</evidence>
<dbReference type="InterPro" id="IPR015422">
    <property type="entry name" value="PyrdxlP-dep_Trfase_small"/>
</dbReference>
<evidence type="ECO:0000256" key="2">
    <source>
        <dbReference type="ARBA" id="ARBA00022898"/>
    </source>
</evidence>
<keyword evidence="2 3" id="KW-0663">Pyridoxal phosphate</keyword>